<keyword evidence="11" id="KW-0489">Methyltransferase</keyword>
<evidence type="ECO:0000256" key="8">
    <source>
        <dbReference type="PIRSR" id="PIRSR000388-1"/>
    </source>
</evidence>
<reference evidence="11 12" key="1">
    <citation type="submission" date="2018-07" db="EMBL/GenBank/DDBJ databases">
        <title>High-quality-draft genome sequence of Gaiella occulta.</title>
        <authorList>
            <person name="Severino R."/>
            <person name="Froufe H.J.C."/>
            <person name="Rainey F.A."/>
            <person name="Barroso C."/>
            <person name="Albuquerque L."/>
            <person name="Lobo-Da-Cunha A."/>
            <person name="Da Costa M.S."/>
            <person name="Egas C."/>
        </authorList>
    </citation>
    <scope>NUCLEOTIDE SEQUENCE [LARGE SCALE GENOMIC DNA]</scope>
    <source>
        <strain evidence="11 12">F2-233</strain>
    </source>
</reference>
<feature type="binding site" evidence="7 10">
    <location>
        <position position="98"/>
    </location>
    <ligand>
        <name>Mg(2+)</name>
        <dbReference type="ChEBI" id="CHEBI:18420"/>
    </ligand>
</feature>
<keyword evidence="7 10" id="KW-0460">Magnesium</keyword>
<dbReference type="GO" id="GO:0000287">
    <property type="term" value="F:magnesium ion binding"/>
    <property type="evidence" value="ECO:0007669"/>
    <property type="project" value="TreeGrafter"/>
</dbReference>
<comment type="subunit">
    <text evidence="3 7">Homodecamer; pentamer of dimers.</text>
</comment>
<dbReference type="EC" id="2.1.2.11" evidence="7"/>
<dbReference type="OrthoDB" id="9781789at2"/>
<evidence type="ECO:0000256" key="1">
    <source>
        <dbReference type="ARBA" id="ARBA00005033"/>
    </source>
</evidence>
<organism evidence="11 12">
    <name type="scientific">Gaiella occulta</name>
    <dbReference type="NCBI Taxonomy" id="1002870"/>
    <lineage>
        <taxon>Bacteria</taxon>
        <taxon>Bacillati</taxon>
        <taxon>Actinomycetota</taxon>
        <taxon>Thermoleophilia</taxon>
        <taxon>Gaiellales</taxon>
        <taxon>Gaiellaceae</taxon>
        <taxon>Gaiella</taxon>
    </lineage>
</organism>
<dbReference type="Pfam" id="PF02548">
    <property type="entry name" value="Pantoate_transf"/>
    <property type="match status" value="1"/>
</dbReference>
<evidence type="ECO:0000256" key="3">
    <source>
        <dbReference type="ARBA" id="ARBA00011424"/>
    </source>
</evidence>
<dbReference type="RefSeq" id="WP_114797206.1">
    <property type="nucleotide sequence ID" value="NZ_QQZY01000009.1"/>
</dbReference>
<comment type="pathway">
    <text evidence="1 7">Cofactor biosynthesis; (R)-pantothenate biosynthesis; (R)-pantoate from 3-methyl-2-oxobutanoate: step 1/2.</text>
</comment>
<dbReference type="EMBL" id="QQZY01000009">
    <property type="protein sequence ID" value="RDI73455.1"/>
    <property type="molecule type" value="Genomic_DNA"/>
</dbReference>
<comment type="subcellular location">
    <subcellularLocation>
        <location evidence="7">Cytoplasm</location>
    </subcellularLocation>
</comment>
<keyword evidence="7 10" id="KW-0479">Metal-binding</keyword>
<comment type="catalytic activity">
    <reaction evidence="7">
        <text>(6R)-5,10-methylene-5,6,7,8-tetrahydrofolate + 3-methyl-2-oxobutanoate + H2O = 2-dehydropantoate + (6S)-5,6,7,8-tetrahydrofolate</text>
        <dbReference type="Rhea" id="RHEA:11824"/>
        <dbReference type="ChEBI" id="CHEBI:11561"/>
        <dbReference type="ChEBI" id="CHEBI:11851"/>
        <dbReference type="ChEBI" id="CHEBI:15377"/>
        <dbReference type="ChEBI" id="CHEBI:15636"/>
        <dbReference type="ChEBI" id="CHEBI:57453"/>
        <dbReference type="EC" id="2.1.2.11"/>
    </reaction>
</comment>
<feature type="binding site" evidence="7 10">
    <location>
        <position position="59"/>
    </location>
    <ligand>
        <name>Mg(2+)</name>
        <dbReference type="ChEBI" id="CHEBI:18420"/>
    </ligand>
</feature>
<feature type="binding site" evidence="7 9">
    <location>
        <begin position="59"/>
        <end position="60"/>
    </location>
    <ligand>
        <name>3-methyl-2-oxobutanoate</name>
        <dbReference type="ChEBI" id="CHEBI:11851"/>
    </ligand>
</feature>
<dbReference type="InterPro" id="IPR015813">
    <property type="entry name" value="Pyrv/PenolPyrv_kinase-like_dom"/>
</dbReference>
<name>A0A7M2YTV0_9ACTN</name>
<gene>
    <name evidence="7" type="primary">panB</name>
    <name evidence="11" type="ORF">Gocc_2811</name>
</gene>
<sequence length="303" mass="31547">MSTRPRTPGHGAPAPGKLPITDLAAMKASGSPIAMITAYDAPSGRLADAAGADVILVGDSAAMTVLGHDSTVPATMEEMLVLTRAVTRGARRPLVVADMPFGSFQVSDELAVTNAIRFVKDAGADAVKLEGAGTMLSRVHAIVGAGVPVMGHVGLTPQSATALGGFKAQGRTAEKARQLVEDALALEAAGCFSLVLEAVPSPVAARVTELLGIPTIGIGAGAGTDGQVLVWHDLLGLYEGHAPRFVKQYAALARDITRAVSAYVADVRERRFPEDVHTYAMPQEELALFEKSVRRHARAGIED</sequence>
<dbReference type="AlphaFoldDB" id="A0A7M2YTV0"/>
<comment type="similarity">
    <text evidence="2 7">Belongs to the PanB family.</text>
</comment>
<feature type="active site" description="Proton acceptor" evidence="7 8">
    <location>
        <position position="197"/>
    </location>
</feature>
<comment type="cofactor">
    <cofactor evidence="7 10">
        <name>Mg(2+)</name>
        <dbReference type="ChEBI" id="CHEBI:18420"/>
    </cofactor>
    <text evidence="7 10">Binds 1 Mg(2+) ion per subunit.</text>
</comment>
<dbReference type="InterPro" id="IPR003700">
    <property type="entry name" value="Pantoate_hydroxy_MeTrfase"/>
</dbReference>
<feature type="binding site" evidence="7 9">
    <location>
        <position position="98"/>
    </location>
    <ligand>
        <name>3-methyl-2-oxobutanoate</name>
        <dbReference type="ChEBI" id="CHEBI:11851"/>
    </ligand>
</feature>
<evidence type="ECO:0000313" key="11">
    <source>
        <dbReference type="EMBL" id="RDI73455.1"/>
    </source>
</evidence>
<evidence type="ECO:0000256" key="6">
    <source>
        <dbReference type="ARBA" id="ARBA00056497"/>
    </source>
</evidence>
<keyword evidence="4 7" id="KW-0566">Pantothenate biosynthesis</keyword>
<evidence type="ECO:0000256" key="9">
    <source>
        <dbReference type="PIRSR" id="PIRSR000388-2"/>
    </source>
</evidence>
<protein>
    <recommendedName>
        <fullName evidence="7">3-methyl-2-oxobutanoate hydroxymethyltransferase</fullName>
        <ecNumber evidence="7">2.1.2.11</ecNumber>
    </recommendedName>
    <alternativeName>
        <fullName evidence="7">Ketopantoate hydroxymethyltransferase</fullName>
        <shortName evidence="7">KPHMT</shortName>
    </alternativeName>
</protein>
<feature type="binding site" evidence="7 10">
    <location>
        <position position="130"/>
    </location>
    <ligand>
        <name>Mg(2+)</name>
        <dbReference type="ChEBI" id="CHEBI:18420"/>
    </ligand>
</feature>
<accession>A0A7M2YTV0</accession>
<dbReference type="Proteomes" id="UP000254134">
    <property type="component" value="Unassembled WGS sequence"/>
</dbReference>
<dbReference type="GO" id="GO:0005737">
    <property type="term" value="C:cytoplasm"/>
    <property type="evidence" value="ECO:0007669"/>
    <property type="project" value="UniProtKB-SubCell"/>
</dbReference>
<dbReference type="GO" id="GO:0008168">
    <property type="term" value="F:methyltransferase activity"/>
    <property type="evidence" value="ECO:0007669"/>
    <property type="project" value="UniProtKB-KW"/>
</dbReference>
<dbReference type="NCBIfam" id="TIGR00222">
    <property type="entry name" value="panB"/>
    <property type="match status" value="1"/>
</dbReference>
<dbReference type="GO" id="GO:0015940">
    <property type="term" value="P:pantothenate biosynthetic process"/>
    <property type="evidence" value="ECO:0007669"/>
    <property type="project" value="UniProtKB-UniRule"/>
</dbReference>
<keyword evidence="5 7" id="KW-0808">Transferase</keyword>
<dbReference type="PANTHER" id="PTHR20881:SF0">
    <property type="entry name" value="3-METHYL-2-OXOBUTANOATE HYDROXYMETHYLTRANSFERASE"/>
    <property type="match status" value="1"/>
</dbReference>
<dbReference type="CDD" id="cd06557">
    <property type="entry name" value="KPHMT-like"/>
    <property type="match status" value="1"/>
</dbReference>
<evidence type="ECO:0000313" key="12">
    <source>
        <dbReference type="Proteomes" id="UP000254134"/>
    </source>
</evidence>
<evidence type="ECO:0000256" key="7">
    <source>
        <dbReference type="HAMAP-Rule" id="MF_00156"/>
    </source>
</evidence>
<dbReference type="PANTHER" id="PTHR20881">
    <property type="entry name" value="3-METHYL-2-OXOBUTANOATE HYDROXYMETHYLTRANSFERASE"/>
    <property type="match status" value="1"/>
</dbReference>
<keyword evidence="7" id="KW-0963">Cytoplasm</keyword>
<dbReference type="GO" id="GO:0032259">
    <property type="term" value="P:methylation"/>
    <property type="evidence" value="ECO:0007669"/>
    <property type="project" value="UniProtKB-KW"/>
</dbReference>
<dbReference type="PIRSF" id="PIRSF000388">
    <property type="entry name" value="Pantoate_hydroxy_MeTrfase"/>
    <property type="match status" value="1"/>
</dbReference>
<dbReference type="Gene3D" id="3.20.20.60">
    <property type="entry name" value="Phosphoenolpyruvate-binding domains"/>
    <property type="match status" value="1"/>
</dbReference>
<keyword evidence="12" id="KW-1185">Reference proteome</keyword>
<reference evidence="12" key="2">
    <citation type="journal article" date="2019" name="MicrobiologyOpen">
        <title>High-quality draft genome sequence of Gaiella occulta isolated from a 150 meter deep mineral water borehole and comparison with the genome sequences of other deep-branching lineages of the phylum Actinobacteria.</title>
        <authorList>
            <person name="Severino R."/>
            <person name="Froufe H.J.C."/>
            <person name="Barroso C."/>
            <person name="Albuquerque L."/>
            <person name="Lobo-da-Cunha A."/>
            <person name="da Costa M.S."/>
            <person name="Egas C."/>
        </authorList>
    </citation>
    <scope>NUCLEOTIDE SEQUENCE [LARGE SCALE GENOMIC DNA]</scope>
    <source>
        <strain evidence="12">F2-233</strain>
    </source>
</reference>
<dbReference type="UniPathway" id="UPA00028">
    <property type="reaction ID" value="UER00003"/>
</dbReference>
<dbReference type="SUPFAM" id="SSF51621">
    <property type="entry name" value="Phosphoenolpyruvate/pyruvate domain"/>
    <property type="match status" value="1"/>
</dbReference>
<comment type="function">
    <text evidence="6 7">Catalyzes the reversible reaction in which hydroxymethyl group from 5,10-methylenetetrahydrofolate is transferred onto alpha-ketoisovalerate to form ketopantoate.</text>
</comment>
<evidence type="ECO:0000256" key="4">
    <source>
        <dbReference type="ARBA" id="ARBA00022655"/>
    </source>
</evidence>
<feature type="binding site" evidence="7 9">
    <location>
        <position position="128"/>
    </location>
    <ligand>
        <name>3-methyl-2-oxobutanoate</name>
        <dbReference type="ChEBI" id="CHEBI:11851"/>
    </ligand>
</feature>
<dbReference type="FunFam" id="3.20.20.60:FF:000003">
    <property type="entry name" value="3-methyl-2-oxobutanoate hydroxymethyltransferase"/>
    <property type="match status" value="1"/>
</dbReference>
<evidence type="ECO:0000256" key="2">
    <source>
        <dbReference type="ARBA" id="ARBA00008676"/>
    </source>
</evidence>
<dbReference type="HAMAP" id="MF_00156">
    <property type="entry name" value="PanB"/>
    <property type="match status" value="1"/>
</dbReference>
<dbReference type="GO" id="GO:0003864">
    <property type="term" value="F:3-methyl-2-oxobutanoate hydroxymethyltransferase activity"/>
    <property type="evidence" value="ECO:0007669"/>
    <property type="project" value="UniProtKB-UniRule"/>
</dbReference>
<dbReference type="NCBIfam" id="NF001452">
    <property type="entry name" value="PRK00311.1"/>
    <property type="match status" value="1"/>
</dbReference>
<evidence type="ECO:0000256" key="5">
    <source>
        <dbReference type="ARBA" id="ARBA00022679"/>
    </source>
</evidence>
<proteinExistence type="inferred from homology"/>
<evidence type="ECO:0000256" key="10">
    <source>
        <dbReference type="PIRSR" id="PIRSR000388-3"/>
    </source>
</evidence>
<dbReference type="InterPro" id="IPR040442">
    <property type="entry name" value="Pyrv_kinase-like_dom_sf"/>
</dbReference>
<comment type="caution">
    <text evidence="11">The sequence shown here is derived from an EMBL/GenBank/DDBJ whole genome shotgun (WGS) entry which is preliminary data.</text>
</comment>